<proteinExistence type="predicted"/>
<organism evidence="4 5">
    <name type="scientific">Rhizoclosmatium globosum</name>
    <dbReference type="NCBI Taxonomy" id="329046"/>
    <lineage>
        <taxon>Eukaryota</taxon>
        <taxon>Fungi</taxon>
        <taxon>Fungi incertae sedis</taxon>
        <taxon>Chytridiomycota</taxon>
        <taxon>Chytridiomycota incertae sedis</taxon>
        <taxon>Chytridiomycetes</taxon>
        <taxon>Chytridiales</taxon>
        <taxon>Chytriomycetaceae</taxon>
        <taxon>Rhizoclosmatium</taxon>
    </lineage>
</organism>
<gene>
    <name evidence="4" type="ORF">BCR33DRAFT_764468</name>
</gene>
<keyword evidence="5" id="KW-1185">Reference proteome</keyword>
<protein>
    <submittedName>
        <fullName evidence="4">Uncharacterized protein</fullName>
    </submittedName>
</protein>
<evidence type="ECO:0000256" key="3">
    <source>
        <dbReference type="SAM" id="Phobius"/>
    </source>
</evidence>
<feature type="region of interest" description="Disordered" evidence="2">
    <location>
        <begin position="510"/>
        <end position="537"/>
    </location>
</feature>
<dbReference type="OrthoDB" id="2134330at2759"/>
<keyword evidence="3" id="KW-0472">Membrane</keyword>
<dbReference type="EMBL" id="MCGO01000014">
    <property type="protein sequence ID" value="ORY47484.1"/>
    <property type="molecule type" value="Genomic_DNA"/>
</dbReference>
<dbReference type="AlphaFoldDB" id="A0A1Y2CKV2"/>
<accession>A0A1Y2CKV2</accession>
<feature type="coiled-coil region" evidence="1">
    <location>
        <begin position="55"/>
        <end position="82"/>
    </location>
</feature>
<evidence type="ECO:0000256" key="2">
    <source>
        <dbReference type="SAM" id="MobiDB-lite"/>
    </source>
</evidence>
<evidence type="ECO:0000256" key="1">
    <source>
        <dbReference type="SAM" id="Coils"/>
    </source>
</evidence>
<feature type="transmembrane region" description="Helical" evidence="3">
    <location>
        <begin position="402"/>
        <end position="423"/>
    </location>
</feature>
<comment type="caution">
    <text evidence="4">The sequence shown here is derived from an EMBL/GenBank/DDBJ whole genome shotgun (WGS) entry which is preliminary data.</text>
</comment>
<dbReference type="Proteomes" id="UP000193642">
    <property type="component" value="Unassembled WGS sequence"/>
</dbReference>
<name>A0A1Y2CKV2_9FUNG</name>
<sequence>MSSSQNPRASTATQASTATTASVVKKLKGFRPRFFMLMVLFIAVSAITVGVLGWRLTLAAAKDNIEELIKELEDLISNQVLTFVLEEAERLSELVQLQADHFRTGKWTVSSPDRANETMSNMLTLLKHYRGTTMDIFYFTYPAGLIFGYIYSQNKTLQKWTQQDMTIYTWNCDEIGNVVDLFDTFTVPSGGTPQTAGNNNTLDYAPGGSANANLDYSNNTATAVTTIHTGEHELFKTTLAVAKNPYTNEKVIVGADWTVAFLSTQLDEINAAVPYPLFIGLIESSTGHIVAASPKTEVTSSDGALITIEESKNAFFHDFTNYVFELSPGPHNVSTKLIQLGRHLDTDYIGSKNLYAKRTVGGSEWMLQTNTITYAGQITIQAIYMKISSFEEKVQTTSSKTGFSMIGIILGFLILGVLFSVTITRQLDLVARQINLLKNLKFNEVLDKDSGVKGRSFVFELAKLQEAFHEMVTVFAKTLKMSQSLQRGTQLYRGGATSGALTGGGSTSLQQLPGVGTNSNNHIQSGNYVNPASRDKA</sequence>
<evidence type="ECO:0000313" key="5">
    <source>
        <dbReference type="Proteomes" id="UP000193642"/>
    </source>
</evidence>
<keyword evidence="1" id="KW-0175">Coiled coil</keyword>
<reference evidence="4 5" key="1">
    <citation type="submission" date="2016-07" db="EMBL/GenBank/DDBJ databases">
        <title>Pervasive Adenine N6-methylation of Active Genes in Fungi.</title>
        <authorList>
            <consortium name="DOE Joint Genome Institute"/>
            <person name="Mondo S.J."/>
            <person name="Dannebaum R.O."/>
            <person name="Kuo R.C."/>
            <person name="Labutti K."/>
            <person name="Haridas S."/>
            <person name="Kuo A."/>
            <person name="Salamov A."/>
            <person name="Ahrendt S.R."/>
            <person name="Lipzen A."/>
            <person name="Sullivan W."/>
            <person name="Andreopoulos W.B."/>
            <person name="Clum A."/>
            <person name="Lindquist E."/>
            <person name="Daum C."/>
            <person name="Ramamoorthy G.K."/>
            <person name="Gryganskyi A."/>
            <person name="Culley D."/>
            <person name="Magnuson J.K."/>
            <person name="James T.Y."/>
            <person name="O'Malley M.A."/>
            <person name="Stajich J.E."/>
            <person name="Spatafora J.W."/>
            <person name="Visel A."/>
            <person name="Grigoriev I.V."/>
        </authorList>
    </citation>
    <scope>NUCLEOTIDE SEQUENCE [LARGE SCALE GENOMIC DNA]</scope>
    <source>
        <strain evidence="4 5">JEL800</strain>
    </source>
</reference>
<feature type="transmembrane region" description="Helical" evidence="3">
    <location>
        <begin position="34"/>
        <end position="54"/>
    </location>
</feature>
<keyword evidence="3" id="KW-0812">Transmembrane</keyword>
<feature type="compositionally biased region" description="Polar residues" evidence="2">
    <location>
        <begin position="516"/>
        <end position="530"/>
    </location>
</feature>
<evidence type="ECO:0000313" key="4">
    <source>
        <dbReference type="EMBL" id="ORY47484.1"/>
    </source>
</evidence>
<keyword evidence="3" id="KW-1133">Transmembrane helix</keyword>